<dbReference type="SUPFAM" id="SSF53955">
    <property type="entry name" value="Lysozyme-like"/>
    <property type="match status" value="1"/>
</dbReference>
<feature type="compositionally biased region" description="Basic and acidic residues" evidence="18">
    <location>
        <begin position="663"/>
        <end position="708"/>
    </location>
</feature>
<dbReference type="GO" id="GO:0008658">
    <property type="term" value="F:penicillin binding"/>
    <property type="evidence" value="ECO:0007669"/>
    <property type="project" value="InterPro"/>
</dbReference>
<accession>A0A927H2N0</accession>
<keyword evidence="4" id="KW-0121">Carboxypeptidase</keyword>
<keyword evidence="6" id="KW-0328">Glycosyltransferase</keyword>
<keyword evidence="5" id="KW-0645">Protease</keyword>
<evidence type="ECO:0000256" key="9">
    <source>
        <dbReference type="ARBA" id="ARBA00022801"/>
    </source>
</evidence>
<dbReference type="Gene3D" id="1.10.3810.10">
    <property type="entry name" value="Biosynthetic peptidoglycan transglycosylase-like"/>
    <property type="match status" value="1"/>
</dbReference>
<evidence type="ECO:0000256" key="5">
    <source>
        <dbReference type="ARBA" id="ARBA00022670"/>
    </source>
</evidence>
<keyword evidence="9" id="KW-0378">Hydrolase</keyword>
<keyword evidence="22" id="KW-1185">Reference proteome</keyword>
<dbReference type="InterPro" id="IPR023346">
    <property type="entry name" value="Lysozyme-like_dom_sf"/>
</dbReference>
<keyword evidence="8" id="KW-0812">Transmembrane</keyword>
<evidence type="ECO:0000256" key="8">
    <source>
        <dbReference type="ARBA" id="ARBA00022692"/>
    </source>
</evidence>
<evidence type="ECO:0000256" key="14">
    <source>
        <dbReference type="ARBA" id="ARBA00023268"/>
    </source>
</evidence>
<evidence type="ECO:0000259" key="19">
    <source>
        <dbReference type="Pfam" id="PF00905"/>
    </source>
</evidence>
<evidence type="ECO:0000256" key="12">
    <source>
        <dbReference type="ARBA" id="ARBA00022989"/>
    </source>
</evidence>
<dbReference type="InterPro" id="IPR001264">
    <property type="entry name" value="Glyco_trans_51"/>
</dbReference>
<name>A0A927H2N0_9BACL</name>
<keyword evidence="10" id="KW-0133">Cell shape</keyword>
<dbReference type="RefSeq" id="WP_190931153.1">
    <property type="nucleotide sequence ID" value="NZ_JACXJA010000043.1"/>
</dbReference>
<evidence type="ECO:0000256" key="1">
    <source>
        <dbReference type="ARBA" id="ARBA00007090"/>
    </source>
</evidence>
<dbReference type="InterPro" id="IPR050396">
    <property type="entry name" value="Glycosyltr_51/Transpeptidase"/>
</dbReference>
<comment type="caution">
    <text evidence="21">The sequence shown here is derived from an EMBL/GenBank/DDBJ whole genome shotgun (WGS) entry which is preliminary data.</text>
</comment>
<comment type="catalytic activity">
    <reaction evidence="16">
        <text>Preferential cleavage: (Ac)2-L-Lys-D-Ala-|-D-Ala. Also transpeptidation of peptidyl-alanyl moieties that are N-acyl substituents of D-alanine.</text>
        <dbReference type="EC" id="3.4.16.4"/>
    </reaction>
</comment>
<feature type="region of interest" description="Disordered" evidence="18">
    <location>
        <begin position="638"/>
        <end position="715"/>
    </location>
</feature>
<keyword evidence="11" id="KW-0573">Peptidoglycan synthesis</keyword>
<keyword evidence="15" id="KW-0961">Cell wall biogenesis/degradation</keyword>
<dbReference type="Pfam" id="PF00912">
    <property type="entry name" value="Transgly"/>
    <property type="match status" value="1"/>
</dbReference>
<evidence type="ECO:0000313" key="22">
    <source>
        <dbReference type="Proteomes" id="UP000639396"/>
    </source>
</evidence>
<comment type="similarity">
    <text evidence="1">In the C-terminal section; belongs to the transpeptidase family.</text>
</comment>
<evidence type="ECO:0000256" key="7">
    <source>
        <dbReference type="ARBA" id="ARBA00022679"/>
    </source>
</evidence>
<dbReference type="PANTHER" id="PTHR32282">
    <property type="entry name" value="BINDING PROTEIN TRANSPEPTIDASE, PUTATIVE-RELATED"/>
    <property type="match status" value="1"/>
</dbReference>
<dbReference type="GO" id="GO:0008955">
    <property type="term" value="F:peptidoglycan glycosyltransferase activity"/>
    <property type="evidence" value="ECO:0007669"/>
    <property type="project" value="UniProtKB-EC"/>
</dbReference>
<dbReference type="GO" id="GO:0071555">
    <property type="term" value="P:cell wall organization"/>
    <property type="evidence" value="ECO:0007669"/>
    <property type="project" value="UniProtKB-KW"/>
</dbReference>
<feature type="domain" description="Glycosyl transferase family 51" evidence="20">
    <location>
        <begin position="85"/>
        <end position="254"/>
    </location>
</feature>
<reference evidence="21" key="1">
    <citation type="submission" date="2020-09" db="EMBL/GenBank/DDBJ databases">
        <title>A novel bacterium of genus Paenibacillus, isolated from South China Sea.</title>
        <authorList>
            <person name="Huang H."/>
            <person name="Mo K."/>
            <person name="Hu Y."/>
        </authorList>
    </citation>
    <scope>NUCLEOTIDE SEQUENCE</scope>
    <source>
        <strain evidence="21">IB182363</strain>
    </source>
</reference>
<comment type="similarity">
    <text evidence="2">In the N-terminal section; belongs to the glycosyltransferase 51 family.</text>
</comment>
<keyword evidence="7" id="KW-0808">Transferase</keyword>
<dbReference type="InterPro" id="IPR001460">
    <property type="entry name" value="PCN-bd_Tpept"/>
</dbReference>
<dbReference type="InterPro" id="IPR036950">
    <property type="entry name" value="PBP_transglycosylase"/>
</dbReference>
<dbReference type="GO" id="GO:0009252">
    <property type="term" value="P:peptidoglycan biosynthetic process"/>
    <property type="evidence" value="ECO:0007669"/>
    <property type="project" value="UniProtKB-KW"/>
</dbReference>
<evidence type="ECO:0000256" key="11">
    <source>
        <dbReference type="ARBA" id="ARBA00022984"/>
    </source>
</evidence>
<dbReference type="NCBIfam" id="TIGR02074">
    <property type="entry name" value="PBP_1a_fam"/>
    <property type="match status" value="1"/>
</dbReference>
<evidence type="ECO:0000256" key="13">
    <source>
        <dbReference type="ARBA" id="ARBA00023136"/>
    </source>
</evidence>
<dbReference type="GO" id="GO:0030288">
    <property type="term" value="C:outer membrane-bounded periplasmic space"/>
    <property type="evidence" value="ECO:0007669"/>
    <property type="project" value="TreeGrafter"/>
</dbReference>
<gene>
    <name evidence="21" type="ORF">IDH45_26475</name>
</gene>
<dbReference type="EMBL" id="JACXJA010000043">
    <property type="protein sequence ID" value="MBD2865533.1"/>
    <property type="molecule type" value="Genomic_DNA"/>
</dbReference>
<keyword evidence="12" id="KW-1133">Transmembrane helix</keyword>
<evidence type="ECO:0000256" key="4">
    <source>
        <dbReference type="ARBA" id="ARBA00022645"/>
    </source>
</evidence>
<evidence type="ECO:0000313" key="21">
    <source>
        <dbReference type="EMBL" id="MBD2865533.1"/>
    </source>
</evidence>
<evidence type="ECO:0000256" key="6">
    <source>
        <dbReference type="ARBA" id="ARBA00022676"/>
    </source>
</evidence>
<evidence type="ECO:0000256" key="2">
    <source>
        <dbReference type="ARBA" id="ARBA00007739"/>
    </source>
</evidence>
<keyword evidence="14" id="KW-0511">Multifunctional enzyme</keyword>
<dbReference type="PANTHER" id="PTHR32282:SF32">
    <property type="entry name" value="PENICILLIN-BINDING PROTEIN 2A"/>
    <property type="match status" value="1"/>
</dbReference>
<dbReference type="GO" id="GO:0006508">
    <property type="term" value="P:proteolysis"/>
    <property type="evidence" value="ECO:0007669"/>
    <property type="project" value="UniProtKB-KW"/>
</dbReference>
<dbReference type="Pfam" id="PF00905">
    <property type="entry name" value="Transpeptidase"/>
    <property type="match status" value="1"/>
</dbReference>
<evidence type="ECO:0000256" key="18">
    <source>
        <dbReference type="SAM" id="MobiDB-lite"/>
    </source>
</evidence>
<protein>
    <submittedName>
        <fullName evidence="21">PBP1A family penicillin-binding protein</fullName>
    </submittedName>
</protein>
<dbReference type="SUPFAM" id="SSF56601">
    <property type="entry name" value="beta-lactamase/transpeptidase-like"/>
    <property type="match status" value="1"/>
</dbReference>
<dbReference type="Gene3D" id="3.40.710.10">
    <property type="entry name" value="DD-peptidase/beta-lactamase superfamily"/>
    <property type="match status" value="1"/>
</dbReference>
<dbReference type="AlphaFoldDB" id="A0A927H2N0"/>
<evidence type="ECO:0000256" key="10">
    <source>
        <dbReference type="ARBA" id="ARBA00022960"/>
    </source>
</evidence>
<evidence type="ECO:0000256" key="3">
    <source>
        <dbReference type="ARBA" id="ARBA00022475"/>
    </source>
</evidence>
<evidence type="ECO:0000256" key="16">
    <source>
        <dbReference type="ARBA" id="ARBA00034000"/>
    </source>
</evidence>
<organism evidence="21 22">
    <name type="scientific">Paenibacillus oceani</name>
    <dbReference type="NCBI Taxonomy" id="2772510"/>
    <lineage>
        <taxon>Bacteria</taxon>
        <taxon>Bacillati</taxon>
        <taxon>Bacillota</taxon>
        <taxon>Bacilli</taxon>
        <taxon>Bacillales</taxon>
        <taxon>Paenibacillaceae</taxon>
        <taxon>Paenibacillus</taxon>
    </lineage>
</organism>
<dbReference type="FunFam" id="1.10.3810.10:FF:000001">
    <property type="entry name" value="Penicillin-binding protein 1A"/>
    <property type="match status" value="1"/>
</dbReference>
<proteinExistence type="inferred from homology"/>
<evidence type="ECO:0000259" key="20">
    <source>
        <dbReference type="Pfam" id="PF00912"/>
    </source>
</evidence>
<dbReference type="GO" id="GO:0009002">
    <property type="term" value="F:serine-type D-Ala-D-Ala carboxypeptidase activity"/>
    <property type="evidence" value="ECO:0007669"/>
    <property type="project" value="UniProtKB-EC"/>
</dbReference>
<evidence type="ECO:0000256" key="17">
    <source>
        <dbReference type="ARBA" id="ARBA00049902"/>
    </source>
</evidence>
<sequence length="715" mass="78548">MNRRLQPLANVIRLFRGQLKPKRKSRSLPRFRISKAMALVAVVSVCGSAALGAIFWVRSLDISKLANPLLAPTQLIDKNGGLASEISSSKIVPVSLERIPLHLQHAIVAVEDKRFYDHAGVDAIGILRALMQNLRAGGVAEGGSTITQQLAKNMFLSHDQTLSRKVTEAGYAFKIEQTYDKERILETYLNQIYFGEGQWGIQKAANTYFGKDVADLTLPESAMLAALPKAPTHYSPFKNKEKALERRNLVLDLMLAGKYIGEDDYRKAVATPIVLAELQQESLRGLYPYYMDQVIEEAIEQYGFTERQLLAGGLRIYTRLDPAVQAAMDKAFGNDSLFPKSAPDQLVQSGAVILDPYTGGVLGLVGGRGEHVFRGFNRATQLKRQPGSSFKPLVVYAPALEQGYGPNSKLYDGPLDINGYRPTDWDKRTRGEVTMREAVIRSWNIPPVWLLNEIGLQTGQAFVQRLGIPLAKGDNNLAIALGGLQEGVSPLQMAQAYGAFPNLGSMMPAHTIEKITTVDGRVLAEAKPSPVAVMSPSTAFAMTGMLMDAVREGTGSNAAMNRPTAGKSGTTQLPAGAPFEGIEGGSKDAWFVGYTPELVGAVWIGYDQTDQNHYLNISGGYSSAIVFREMMSSALQDVPAKSFRQPPDPGKRTDSFVPGKGNSSKDDEQKKEPPGQKKKEEKEKEKKEKEEKRKREEEKRNNDRKPGEKEDDDDD</sequence>
<dbReference type="Proteomes" id="UP000639396">
    <property type="component" value="Unassembled WGS sequence"/>
</dbReference>
<feature type="domain" description="Penicillin-binding protein transpeptidase" evidence="19">
    <location>
        <begin position="350"/>
        <end position="631"/>
    </location>
</feature>
<keyword evidence="3" id="KW-1003">Cell membrane</keyword>
<keyword evidence="13" id="KW-0472">Membrane</keyword>
<dbReference type="InterPro" id="IPR012338">
    <property type="entry name" value="Beta-lactam/transpept-like"/>
</dbReference>
<evidence type="ECO:0000256" key="15">
    <source>
        <dbReference type="ARBA" id="ARBA00023316"/>
    </source>
</evidence>
<dbReference type="GO" id="GO:0008360">
    <property type="term" value="P:regulation of cell shape"/>
    <property type="evidence" value="ECO:0007669"/>
    <property type="project" value="UniProtKB-KW"/>
</dbReference>
<comment type="catalytic activity">
    <reaction evidence="17">
        <text>[GlcNAc-(1-&gt;4)-Mur2Ac(oyl-L-Ala-gamma-D-Glu-L-Lys-D-Ala-D-Ala)](n)-di-trans,octa-cis-undecaprenyl diphosphate + beta-D-GlcNAc-(1-&gt;4)-Mur2Ac(oyl-L-Ala-gamma-D-Glu-L-Lys-D-Ala-D-Ala)-di-trans,octa-cis-undecaprenyl diphosphate = [GlcNAc-(1-&gt;4)-Mur2Ac(oyl-L-Ala-gamma-D-Glu-L-Lys-D-Ala-D-Ala)](n+1)-di-trans,octa-cis-undecaprenyl diphosphate + di-trans,octa-cis-undecaprenyl diphosphate + H(+)</text>
        <dbReference type="Rhea" id="RHEA:23708"/>
        <dbReference type="Rhea" id="RHEA-COMP:9602"/>
        <dbReference type="Rhea" id="RHEA-COMP:9603"/>
        <dbReference type="ChEBI" id="CHEBI:15378"/>
        <dbReference type="ChEBI" id="CHEBI:58405"/>
        <dbReference type="ChEBI" id="CHEBI:60033"/>
        <dbReference type="ChEBI" id="CHEBI:78435"/>
        <dbReference type="EC" id="2.4.99.28"/>
    </reaction>
</comment>